<gene>
    <name evidence="1" type="ORF">PTRG_02751</name>
</gene>
<dbReference type="OMA" id="MAHPERN"/>
<dbReference type="Proteomes" id="UP000001471">
    <property type="component" value="Unassembled WGS sequence"/>
</dbReference>
<sequence>MAHPERNMYSNKESFKVNAGLYFDQNTSADPPSVFQIGAPVIDMDFSLLVPPVGTVEKPTSEELVHRLLSPPPHAFLHGLLSIQWVIGSVGAENFDFRDSDERYVLAQGSELRIHGKELGLPAAYLEWLCGGEEDMEVMSSDQGPFAPVSLSLLLLLFLGLGGSEVLYTSGSDPRTGPDGLVLRFLLGASGAASCSGHARGD</sequence>
<organism evidence="1 2">
    <name type="scientific">Pyrenophora tritici-repentis (strain Pt-1C-BFP)</name>
    <name type="common">Wheat tan spot fungus</name>
    <name type="synonym">Drechslera tritici-repentis</name>
    <dbReference type="NCBI Taxonomy" id="426418"/>
    <lineage>
        <taxon>Eukaryota</taxon>
        <taxon>Fungi</taxon>
        <taxon>Dikarya</taxon>
        <taxon>Ascomycota</taxon>
        <taxon>Pezizomycotina</taxon>
        <taxon>Dothideomycetes</taxon>
        <taxon>Pleosporomycetidae</taxon>
        <taxon>Pleosporales</taxon>
        <taxon>Pleosporineae</taxon>
        <taxon>Pleosporaceae</taxon>
        <taxon>Pyrenophora</taxon>
    </lineage>
</organism>
<dbReference type="KEGG" id="ptrr:6340974"/>
<protein>
    <submittedName>
        <fullName evidence="1">Uncharacterized protein</fullName>
    </submittedName>
</protein>
<evidence type="ECO:0000313" key="1">
    <source>
        <dbReference type="EMBL" id="EDU45274.1"/>
    </source>
</evidence>
<dbReference type="InParanoid" id="B2VZB1"/>
<accession>B2VZB1</accession>
<dbReference type="EMBL" id="DS231616">
    <property type="protein sequence ID" value="EDU45274.1"/>
    <property type="molecule type" value="Genomic_DNA"/>
</dbReference>
<dbReference type="HOGENOM" id="CLU_1355265_0_0_1"/>
<dbReference type="GeneID" id="6340974"/>
<proteinExistence type="predicted"/>
<dbReference type="AlphaFoldDB" id="B2VZB1"/>
<evidence type="ECO:0000313" key="2">
    <source>
        <dbReference type="Proteomes" id="UP000001471"/>
    </source>
</evidence>
<name>B2VZB1_PYRTR</name>
<reference evidence="2" key="1">
    <citation type="journal article" date="2013" name="G3 (Bethesda)">
        <title>Comparative genomics of a plant-pathogenic fungus, Pyrenophora tritici-repentis, reveals transduplication and the impact of repeat elements on pathogenicity and population divergence.</title>
        <authorList>
            <person name="Manning V.A."/>
            <person name="Pandelova I."/>
            <person name="Dhillon B."/>
            <person name="Wilhelm L.J."/>
            <person name="Goodwin S.B."/>
            <person name="Berlin A.M."/>
            <person name="Figueroa M."/>
            <person name="Freitag M."/>
            <person name="Hane J.K."/>
            <person name="Henrissat B."/>
            <person name="Holman W.H."/>
            <person name="Kodira C.D."/>
            <person name="Martin J."/>
            <person name="Oliver R.P."/>
            <person name="Robbertse B."/>
            <person name="Schackwitz W."/>
            <person name="Schwartz D.C."/>
            <person name="Spatafora J.W."/>
            <person name="Turgeon B.G."/>
            <person name="Yandava C."/>
            <person name="Young S."/>
            <person name="Zhou S."/>
            <person name="Zeng Q."/>
            <person name="Grigoriev I.V."/>
            <person name="Ma L.-J."/>
            <person name="Ciuffetti L.M."/>
        </authorList>
    </citation>
    <scope>NUCLEOTIDE SEQUENCE [LARGE SCALE GENOMIC DNA]</scope>
    <source>
        <strain evidence="2">Pt-1C-BFP</strain>
    </source>
</reference>
<dbReference type="OrthoDB" id="3927820at2759"/>